<evidence type="ECO:0000313" key="2">
    <source>
        <dbReference type="EMBL" id="SHE36266.1"/>
    </source>
</evidence>
<name>A0A1M4SVT2_9ACTN</name>
<proteinExistence type="predicted"/>
<keyword evidence="3" id="KW-1185">Reference proteome</keyword>
<evidence type="ECO:0008006" key="4">
    <source>
        <dbReference type="Google" id="ProtNLM"/>
    </source>
</evidence>
<evidence type="ECO:0000313" key="3">
    <source>
        <dbReference type="Proteomes" id="UP000184295"/>
    </source>
</evidence>
<feature type="compositionally biased region" description="Polar residues" evidence="1">
    <location>
        <begin position="126"/>
        <end position="138"/>
    </location>
</feature>
<dbReference type="STRING" id="1121881.SAMN02745225_00407"/>
<protein>
    <recommendedName>
        <fullName evidence="4">GAF domain-containing protein</fullName>
    </recommendedName>
</protein>
<sequence length="151" mass="17051">MTLSRRSPPRRGSIHTSQFRRCGEDSSNKITTGMPLSSSGVLLGMLITKGPELPQARLELLSVFISQSALALHKAILDKESSRTRELVKVDRWRRILLETVSHDFRTLFGFYRSSNVGPSRPRVQTKPNDLSTPSNTRSIQTDLRRWSSIS</sequence>
<reference evidence="3" key="1">
    <citation type="submission" date="2016-11" db="EMBL/GenBank/DDBJ databases">
        <authorList>
            <person name="Varghese N."/>
            <person name="Submissions S."/>
        </authorList>
    </citation>
    <scope>NUCLEOTIDE SEQUENCE [LARGE SCALE GENOMIC DNA]</scope>
    <source>
        <strain evidence="3">DSM 19514</strain>
    </source>
</reference>
<evidence type="ECO:0000256" key="1">
    <source>
        <dbReference type="SAM" id="MobiDB-lite"/>
    </source>
</evidence>
<dbReference type="Proteomes" id="UP000184295">
    <property type="component" value="Unassembled WGS sequence"/>
</dbReference>
<organism evidence="2 3">
    <name type="scientific">Ferrithrix thermotolerans DSM 19514</name>
    <dbReference type="NCBI Taxonomy" id="1121881"/>
    <lineage>
        <taxon>Bacteria</taxon>
        <taxon>Bacillati</taxon>
        <taxon>Actinomycetota</taxon>
        <taxon>Acidimicrobiia</taxon>
        <taxon>Acidimicrobiales</taxon>
        <taxon>Acidimicrobiaceae</taxon>
        <taxon>Ferrithrix</taxon>
    </lineage>
</organism>
<feature type="region of interest" description="Disordered" evidence="1">
    <location>
        <begin position="1"/>
        <end position="33"/>
    </location>
</feature>
<accession>A0A1M4SVT2</accession>
<gene>
    <name evidence="2" type="ORF">SAMN02745225_00407</name>
</gene>
<dbReference type="AlphaFoldDB" id="A0A1M4SVT2"/>
<dbReference type="EMBL" id="FQUL01000003">
    <property type="protein sequence ID" value="SHE36266.1"/>
    <property type="molecule type" value="Genomic_DNA"/>
</dbReference>
<feature type="region of interest" description="Disordered" evidence="1">
    <location>
        <begin position="118"/>
        <end position="138"/>
    </location>
</feature>